<dbReference type="Proteomes" id="UP001652445">
    <property type="component" value="Unassembled WGS sequence"/>
</dbReference>
<name>A0ABT2UN75_9BACL</name>
<evidence type="ECO:0000313" key="2">
    <source>
        <dbReference type="EMBL" id="MCU6796027.1"/>
    </source>
</evidence>
<dbReference type="PANTHER" id="PTHR42886">
    <property type="entry name" value="RE40534P-RELATED"/>
    <property type="match status" value="1"/>
</dbReference>
<dbReference type="Pfam" id="PF00561">
    <property type="entry name" value="Abhydrolase_1"/>
    <property type="match status" value="1"/>
</dbReference>
<sequence>MSETSTIQEAFTLEAGHLDSGEKLFIRGEVRVVPDRSGPSPVLLICHGFKSFKEWGFFPYIATRFAEQGYYVITFNFSCNGVNETDFDELERFAVNTFSREQQDLEVILQALLANKLPLADAADKESIHLWGHSKGGGTAIIFAAEHPQVKSVLTWNGIGFTDLFDDTFKKQLEEYGIAYVANVRTKQEMPIKAVFYEDLMDNKERFDIVKQLAGLTIPVQQIQGDQDSPRLMEDFQQMRAGDAKHSVVTIAGGNHTFGAVHPFKGTTPQLEQAIQASLQFLPLG</sequence>
<feature type="domain" description="AB hydrolase-1" evidence="1">
    <location>
        <begin position="41"/>
        <end position="158"/>
    </location>
</feature>
<organism evidence="2 3">
    <name type="scientific">Paenibacillus baimaensis</name>
    <dbReference type="NCBI Taxonomy" id="2982185"/>
    <lineage>
        <taxon>Bacteria</taxon>
        <taxon>Bacillati</taxon>
        <taxon>Bacillota</taxon>
        <taxon>Bacilli</taxon>
        <taxon>Bacillales</taxon>
        <taxon>Paenibacillaceae</taxon>
        <taxon>Paenibacillus</taxon>
    </lineage>
</organism>
<protein>
    <submittedName>
        <fullName evidence="2">Alpha/beta hydrolase</fullName>
    </submittedName>
</protein>
<evidence type="ECO:0000313" key="3">
    <source>
        <dbReference type="Proteomes" id="UP001652445"/>
    </source>
</evidence>
<dbReference type="SUPFAM" id="SSF53474">
    <property type="entry name" value="alpha/beta-Hydrolases"/>
    <property type="match status" value="1"/>
</dbReference>
<dbReference type="InterPro" id="IPR029058">
    <property type="entry name" value="AB_hydrolase_fold"/>
</dbReference>
<evidence type="ECO:0000259" key="1">
    <source>
        <dbReference type="Pfam" id="PF00561"/>
    </source>
</evidence>
<dbReference type="EMBL" id="JAOQIO010000095">
    <property type="protein sequence ID" value="MCU6796027.1"/>
    <property type="molecule type" value="Genomic_DNA"/>
</dbReference>
<gene>
    <name evidence="2" type="ORF">OB236_28290</name>
</gene>
<dbReference type="GO" id="GO:0016787">
    <property type="term" value="F:hydrolase activity"/>
    <property type="evidence" value="ECO:0007669"/>
    <property type="project" value="UniProtKB-KW"/>
</dbReference>
<keyword evidence="2" id="KW-0378">Hydrolase</keyword>
<accession>A0ABT2UN75</accession>
<dbReference type="RefSeq" id="WP_262686878.1">
    <property type="nucleotide sequence ID" value="NZ_JAOQIO010000095.1"/>
</dbReference>
<comment type="caution">
    <text evidence="2">The sequence shown here is derived from an EMBL/GenBank/DDBJ whole genome shotgun (WGS) entry which is preliminary data.</text>
</comment>
<reference evidence="2 3" key="1">
    <citation type="submission" date="2022-09" db="EMBL/GenBank/DDBJ databases">
        <authorList>
            <person name="Han X.L."/>
            <person name="Wang Q."/>
            <person name="Lu T."/>
        </authorList>
    </citation>
    <scope>NUCLEOTIDE SEQUENCE [LARGE SCALE GENOMIC DNA]</scope>
    <source>
        <strain evidence="2 3">WQ 127069</strain>
    </source>
</reference>
<dbReference type="InterPro" id="IPR000073">
    <property type="entry name" value="AB_hydrolase_1"/>
</dbReference>
<keyword evidence="3" id="KW-1185">Reference proteome</keyword>
<dbReference type="Gene3D" id="3.40.50.1820">
    <property type="entry name" value="alpha/beta hydrolase"/>
    <property type="match status" value="1"/>
</dbReference>
<dbReference type="PANTHER" id="PTHR42886:SF53">
    <property type="entry name" value="ALPHA_BETA-HYDROLASES SUPERFAMILY PROTEIN"/>
    <property type="match status" value="1"/>
</dbReference>
<proteinExistence type="predicted"/>